<keyword evidence="6" id="KW-0472">Membrane</keyword>
<dbReference type="PROSITE" id="PS00086">
    <property type="entry name" value="CYTOCHROME_P450"/>
    <property type="match status" value="1"/>
</dbReference>
<protein>
    <submittedName>
        <fullName evidence="7">Cytochrome P450</fullName>
    </submittedName>
</protein>
<keyword evidence="8" id="KW-1185">Reference proteome</keyword>
<dbReference type="PANTHER" id="PTHR24305">
    <property type="entry name" value="CYTOCHROME P450"/>
    <property type="match status" value="1"/>
</dbReference>
<keyword evidence="4 5" id="KW-0408">Iron</keyword>
<dbReference type="GO" id="GO:0020037">
    <property type="term" value="F:heme binding"/>
    <property type="evidence" value="ECO:0007669"/>
    <property type="project" value="InterPro"/>
</dbReference>
<dbReference type="PRINTS" id="PR00359">
    <property type="entry name" value="BP450"/>
</dbReference>
<evidence type="ECO:0000256" key="5">
    <source>
        <dbReference type="RuleBase" id="RU000461"/>
    </source>
</evidence>
<dbReference type="AlphaFoldDB" id="A0A6A6EIZ9"/>
<name>A0A6A6EIZ9_9PEZI</name>
<dbReference type="InterPro" id="IPR050121">
    <property type="entry name" value="Cytochrome_P450_monoxygenase"/>
</dbReference>
<dbReference type="GO" id="GO:0004497">
    <property type="term" value="F:monooxygenase activity"/>
    <property type="evidence" value="ECO:0007669"/>
    <property type="project" value="UniProtKB-KW"/>
</dbReference>
<dbReference type="InterPro" id="IPR017972">
    <property type="entry name" value="Cyt_P450_CS"/>
</dbReference>
<reference evidence="7" key="1">
    <citation type="journal article" date="2020" name="Stud. Mycol.">
        <title>101 Dothideomycetes genomes: a test case for predicting lifestyles and emergence of pathogens.</title>
        <authorList>
            <person name="Haridas S."/>
            <person name="Albert R."/>
            <person name="Binder M."/>
            <person name="Bloem J."/>
            <person name="Labutti K."/>
            <person name="Salamov A."/>
            <person name="Andreopoulos B."/>
            <person name="Baker S."/>
            <person name="Barry K."/>
            <person name="Bills G."/>
            <person name="Bluhm B."/>
            <person name="Cannon C."/>
            <person name="Castanera R."/>
            <person name="Culley D."/>
            <person name="Daum C."/>
            <person name="Ezra D."/>
            <person name="Gonzalez J."/>
            <person name="Henrissat B."/>
            <person name="Kuo A."/>
            <person name="Liang C."/>
            <person name="Lipzen A."/>
            <person name="Lutzoni F."/>
            <person name="Magnuson J."/>
            <person name="Mondo S."/>
            <person name="Nolan M."/>
            <person name="Ohm R."/>
            <person name="Pangilinan J."/>
            <person name="Park H.-J."/>
            <person name="Ramirez L."/>
            <person name="Alfaro M."/>
            <person name="Sun H."/>
            <person name="Tritt A."/>
            <person name="Yoshinaga Y."/>
            <person name="Zwiers L.-H."/>
            <person name="Turgeon B."/>
            <person name="Goodwin S."/>
            <person name="Spatafora J."/>
            <person name="Crous P."/>
            <person name="Grigoriev I."/>
        </authorList>
    </citation>
    <scope>NUCLEOTIDE SEQUENCE</scope>
    <source>
        <strain evidence="7">CBS 207.26</strain>
    </source>
</reference>
<dbReference type="InterPro" id="IPR002397">
    <property type="entry name" value="Cyt_P450_B"/>
</dbReference>
<dbReference type="InterPro" id="IPR001128">
    <property type="entry name" value="Cyt_P450"/>
</dbReference>
<evidence type="ECO:0000256" key="6">
    <source>
        <dbReference type="SAM" id="Phobius"/>
    </source>
</evidence>
<dbReference type="Gene3D" id="1.10.630.10">
    <property type="entry name" value="Cytochrome P450"/>
    <property type="match status" value="2"/>
</dbReference>
<sequence>MDYRSCAALSLIEGAALMVMHKIPICPAIIYLFLLLFLVQYLTLKIYDTFIYPYFGSPLRYLPGPKDHHFFIGQTLRQFRANGPYELYLSWSRKWPDAPFIRYISFGNSGTLLVNSLKAHQEVLQKNCYSFVKPPFFARIVGEVTGKGLVFAEGDEHRKQRRLLNVGIFSTPNIKKLVPVVHANAKCLANTIEDGIGSGESAVIEVVSLFSKATLDIIGLITLGKELSTLNSSPSFHDCYDRIFNQSALSSFITAVNTWIPLRKWLPIEANLTFVRANAEVKRILLEQIRSRKQEMALDKTVKESTKVPISRDILTYLLETRLLEEEAWTEDELLGYILTLPNNADPGYAELESLRYLNNFCREVLRVYAPAVMIWREARTDVIIDGTFVPKGTSLIISPQVAHFHPQIWGENCETFDPDRWDHLPAEAASPYAFESFSAGPRVCIGKGLAMLEFKAILIKIVSRFSFEGLNRKMILENYLTLRPKGGLMVRVKRRNYGPIEATRQRGSNRKTSAWLA</sequence>
<feature type="transmembrane region" description="Helical" evidence="6">
    <location>
        <begin position="25"/>
        <end position="44"/>
    </location>
</feature>
<evidence type="ECO:0000313" key="7">
    <source>
        <dbReference type="EMBL" id="KAF2191654.1"/>
    </source>
</evidence>
<keyword evidence="5" id="KW-0503">Monooxygenase</keyword>
<organism evidence="7 8">
    <name type="scientific">Zopfia rhizophila CBS 207.26</name>
    <dbReference type="NCBI Taxonomy" id="1314779"/>
    <lineage>
        <taxon>Eukaryota</taxon>
        <taxon>Fungi</taxon>
        <taxon>Dikarya</taxon>
        <taxon>Ascomycota</taxon>
        <taxon>Pezizomycotina</taxon>
        <taxon>Dothideomycetes</taxon>
        <taxon>Dothideomycetes incertae sedis</taxon>
        <taxon>Zopfiaceae</taxon>
        <taxon>Zopfia</taxon>
    </lineage>
</organism>
<gene>
    <name evidence="7" type="ORF">K469DRAFT_555794</name>
</gene>
<keyword evidence="5" id="KW-0560">Oxidoreductase</keyword>
<evidence type="ECO:0000256" key="2">
    <source>
        <dbReference type="ARBA" id="ARBA00010617"/>
    </source>
</evidence>
<dbReference type="Proteomes" id="UP000800200">
    <property type="component" value="Unassembled WGS sequence"/>
</dbReference>
<dbReference type="EMBL" id="ML994616">
    <property type="protein sequence ID" value="KAF2191654.1"/>
    <property type="molecule type" value="Genomic_DNA"/>
</dbReference>
<evidence type="ECO:0000256" key="4">
    <source>
        <dbReference type="ARBA" id="ARBA00023004"/>
    </source>
</evidence>
<dbReference type="SUPFAM" id="SSF48264">
    <property type="entry name" value="Cytochrome P450"/>
    <property type="match status" value="1"/>
</dbReference>
<dbReference type="PANTHER" id="PTHR24305:SF199">
    <property type="entry name" value="P450, PUTATIVE (EUROFUNG)-RELATED"/>
    <property type="match status" value="1"/>
</dbReference>
<keyword evidence="3 5" id="KW-0479">Metal-binding</keyword>
<evidence type="ECO:0000256" key="1">
    <source>
        <dbReference type="ARBA" id="ARBA00001971"/>
    </source>
</evidence>
<comment type="similarity">
    <text evidence="2 5">Belongs to the cytochrome P450 family.</text>
</comment>
<dbReference type="InterPro" id="IPR036396">
    <property type="entry name" value="Cyt_P450_sf"/>
</dbReference>
<accession>A0A6A6EIZ9</accession>
<keyword evidence="6" id="KW-0812">Transmembrane</keyword>
<dbReference type="GO" id="GO:0005506">
    <property type="term" value="F:iron ion binding"/>
    <property type="evidence" value="ECO:0007669"/>
    <property type="project" value="InterPro"/>
</dbReference>
<comment type="cofactor">
    <cofactor evidence="1">
        <name>heme</name>
        <dbReference type="ChEBI" id="CHEBI:30413"/>
    </cofactor>
</comment>
<keyword evidence="6" id="KW-1133">Transmembrane helix</keyword>
<proteinExistence type="inferred from homology"/>
<dbReference type="OrthoDB" id="1470350at2759"/>
<keyword evidence="5" id="KW-0349">Heme</keyword>
<evidence type="ECO:0000313" key="8">
    <source>
        <dbReference type="Proteomes" id="UP000800200"/>
    </source>
</evidence>
<evidence type="ECO:0000256" key="3">
    <source>
        <dbReference type="ARBA" id="ARBA00022723"/>
    </source>
</evidence>
<dbReference type="GO" id="GO:0016705">
    <property type="term" value="F:oxidoreductase activity, acting on paired donors, with incorporation or reduction of molecular oxygen"/>
    <property type="evidence" value="ECO:0007669"/>
    <property type="project" value="InterPro"/>
</dbReference>
<dbReference type="Pfam" id="PF00067">
    <property type="entry name" value="p450"/>
    <property type="match status" value="2"/>
</dbReference>